<dbReference type="GO" id="GO:0102710">
    <property type="term" value="F:D-inositol-3-phosphate glycosyltransferase activity"/>
    <property type="evidence" value="ECO:0007669"/>
    <property type="project" value="UniProtKB-EC"/>
</dbReference>
<dbReference type="Pfam" id="PF13692">
    <property type="entry name" value="Glyco_trans_1_4"/>
    <property type="match status" value="1"/>
</dbReference>
<keyword evidence="2" id="KW-1185">Reference proteome</keyword>
<dbReference type="SUPFAM" id="SSF48452">
    <property type="entry name" value="TPR-like"/>
    <property type="match status" value="1"/>
</dbReference>
<proteinExistence type="predicted"/>
<dbReference type="SUPFAM" id="SSF53756">
    <property type="entry name" value="UDP-Glycosyltransferase/glycogen phosphorylase"/>
    <property type="match status" value="1"/>
</dbReference>
<dbReference type="InterPro" id="IPR011990">
    <property type="entry name" value="TPR-like_helical_dom_sf"/>
</dbReference>
<dbReference type="AlphaFoldDB" id="A0A238LKZ4"/>
<gene>
    <name evidence="1" type="primary">mshA_3</name>
    <name evidence="1" type="ORF">LOM8899_04534</name>
</gene>
<dbReference type="EMBL" id="FXZK01000029">
    <property type="protein sequence ID" value="SMY10359.1"/>
    <property type="molecule type" value="Genomic_DNA"/>
</dbReference>
<dbReference type="Gene3D" id="3.40.50.2000">
    <property type="entry name" value="Glycogen Phosphorylase B"/>
    <property type="match status" value="2"/>
</dbReference>
<dbReference type="EC" id="2.4.1.250" evidence="1"/>
<dbReference type="Proteomes" id="UP000201613">
    <property type="component" value="Unassembled WGS sequence"/>
</dbReference>
<reference evidence="1 2" key="1">
    <citation type="submission" date="2017-05" db="EMBL/GenBank/DDBJ databases">
        <authorList>
            <person name="Song R."/>
            <person name="Chenine A.L."/>
            <person name="Ruprecht R.M."/>
        </authorList>
    </citation>
    <scope>NUCLEOTIDE SEQUENCE [LARGE SCALE GENOMIC DNA]</scope>
    <source>
        <strain evidence="1 2">CECT 8899</strain>
    </source>
</reference>
<dbReference type="OrthoDB" id="9790710at2"/>
<dbReference type="PANTHER" id="PTHR12526:SF636">
    <property type="entry name" value="BLL3647 PROTEIN"/>
    <property type="match status" value="1"/>
</dbReference>
<dbReference type="RefSeq" id="WP_093994483.1">
    <property type="nucleotide sequence ID" value="NZ_FXZK01000029.1"/>
</dbReference>
<accession>A0A238LKZ4</accession>
<name>A0A238LKZ4_9RHOB</name>
<evidence type="ECO:0000313" key="2">
    <source>
        <dbReference type="Proteomes" id="UP000201613"/>
    </source>
</evidence>
<dbReference type="PANTHER" id="PTHR12526">
    <property type="entry name" value="GLYCOSYLTRANSFERASE"/>
    <property type="match status" value="1"/>
</dbReference>
<keyword evidence="1" id="KW-0328">Glycosyltransferase</keyword>
<keyword evidence="1" id="KW-0808">Transferase</keyword>
<protein>
    <submittedName>
        <fullName evidence="1">D-inositol-3-phosphate glycosyltransferase</fullName>
        <ecNumber evidence="1">2.4.1.250</ecNumber>
    </submittedName>
</protein>
<evidence type="ECO:0000313" key="1">
    <source>
        <dbReference type="EMBL" id="SMY10359.1"/>
    </source>
</evidence>
<organism evidence="1 2">
    <name type="scientific">Flavimaricola marinus</name>
    <dbReference type="NCBI Taxonomy" id="1819565"/>
    <lineage>
        <taxon>Bacteria</taxon>
        <taxon>Pseudomonadati</taxon>
        <taxon>Pseudomonadota</taxon>
        <taxon>Alphaproteobacteria</taxon>
        <taxon>Rhodobacterales</taxon>
        <taxon>Paracoccaceae</taxon>
        <taxon>Flavimaricola</taxon>
    </lineage>
</organism>
<dbReference type="Gene3D" id="1.25.40.10">
    <property type="entry name" value="Tetratricopeptide repeat domain"/>
    <property type="match status" value="2"/>
</dbReference>
<sequence>MVSISVAGARKEVLHLTKKRDFLGAYRFLVSNGFSIEVNPALWTLLARRCADLGATTLASDLFRALWEVGVVTQDAALTLANVAIRQDNLQDAETMLTSVFGDYPDDIEARLLLAHACADDNPDRALELIRKDTMRRADGALLAVDILRRTERLEEALKTAERVQAKFVDDPRFDIRIARIRESLSDWPKALETWEQVAISGGTTEFTARSNQVRLLLRMERGEQAQAIAAELLRQEARLSEKVLLAANLGSFGLVTSLLQTGFLDWRRNPNDFEDWTEVYRILLDHGMVGASVWLQSHGVPAPRSIKDVVEIALSDEERRRIGRGTFSSAITNRAPEMFLDRISIDRSAAGYRPATADKILIINATLAAGGAERQLLALCTAIIEAGYDAANLHLGFFSLSADRGHDHFLNELTAFGLNIHRLAGFGAETCVLSEQDQARIALFPRQLRSDIIQTAGLVQRIKPNVLHGWQDRSALACGWVGLTNNVDRVVLSARNMQPKKRGMMQRYAAPLFQAFNRDSRVRLTANASACAKDYEKWLGLSDGAVQTLQNGIRTDTFRSVLGRRHRNRQATEIMIGGVFRLAANKRPLLWLQTLAELRAISPVKIKARLIGRGPFRDDILALAKVLGFNDLQMEDSLNSAEEIYGPMDVLLLMSRVEGLPNVILEAHATGLPVAACNVGGVAEALCQEHPSSGLLLPSDPSARQAAFMLNEWLPEAVNGAADVRQNFVENRFGMAALASATRGLYGNGVEDS</sequence>